<feature type="region of interest" description="Disordered" evidence="7">
    <location>
        <begin position="154"/>
        <end position="202"/>
    </location>
</feature>
<dbReference type="Proteomes" id="UP001152747">
    <property type="component" value="Unassembled WGS sequence"/>
</dbReference>
<feature type="domain" description="HTH psq-type" evidence="8">
    <location>
        <begin position="272"/>
        <end position="324"/>
    </location>
</feature>
<evidence type="ECO:0000313" key="10">
    <source>
        <dbReference type="Proteomes" id="UP001152747"/>
    </source>
</evidence>
<feature type="DNA-binding region" description="H-T-H motif" evidence="6">
    <location>
        <begin position="300"/>
        <end position="320"/>
    </location>
</feature>
<dbReference type="Pfam" id="PF05225">
    <property type="entry name" value="HTH_psq"/>
    <property type="match status" value="2"/>
</dbReference>
<dbReference type="InterPro" id="IPR009057">
    <property type="entry name" value="Homeodomain-like_sf"/>
</dbReference>
<dbReference type="AlphaFoldDB" id="A0A9P1J126"/>
<reference evidence="9" key="1">
    <citation type="submission" date="2022-11" db="EMBL/GenBank/DDBJ databases">
        <authorList>
            <person name="Kikuchi T."/>
        </authorList>
    </citation>
    <scope>NUCLEOTIDE SEQUENCE</scope>
    <source>
        <strain evidence="9">PS1010</strain>
    </source>
</reference>
<accession>A0A9P1J126</accession>
<feature type="compositionally biased region" description="Polar residues" evidence="7">
    <location>
        <begin position="94"/>
        <end position="104"/>
    </location>
</feature>
<evidence type="ECO:0000313" key="9">
    <source>
        <dbReference type="EMBL" id="CAI5454322.1"/>
    </source>
</evidence>
<evidence type="ECO:0000256" key="2">
    <source>
        <dbReference type="ARBA" id="ARBA00023015"/>
    </source>
</evidence>
<feature type="region of interest" description="Disordered" evidence="7">
    <location>
        <begin position="87"/>
        <end position="108"/>
    </location>
</feature>
<dbReference type="EMBL" id="CANHGI010000006">
    <property type="protein sequence ID" value="CAI5454322.1"/>
    <property type="molecule type" value="Genomic_DNA"/>
</dbReference>
<sequence length="381" mass="42687">MLNNGNPTNNLSAEWPKPFIDPNNLLAMMQNPFALNLFLQMQSHSLLPQQAALLNLRQLGFENPLDLTAVKPDLFQHLNISLNSLSKPEKVEEPSSTSKNSVRRNYTAEDLTQAVEDIRQGKLGTRRASVVYGIPRSTLRNKIYKLEAEGAMPSKNRRGVGQKTAPLIKPTETVTKSHSSSSSPRPSLYPSSPDSTNSSLESSHFTIDNLTKLRATSASSEDISNGSWVEALWQNLFKNQNTDLTSAMMKIASKAAEMPKVDRCTEEWKRSRPKRGQYRKYDKNALDEAVRSVRRGEMSVHRAGSYFGVPHSTLEYKVKERNLMRKKKESSTSNNSDIPTITLGDDPFVSSTDFEKQDDEDDDDDDQMCHIIPVLTPSSPI</sequence>
<dbReference type="PANTHER" id="PTHR21545:SF13">
    <property type="entry name" value="ECDYSONE-INDUCED PROTEIN 93F, ISOFORM C"/>
    <property type="match status" value="1"/>
</dbReference>
<dbReference type="Gene3D" id="1.10.10.60">
    <property type="entry name" value="Homeodomain-like"/>
    <property type="match status" value="2"/>
</dbReference>
<feature type="region of interest" description="Disordered" evidence="7">
    <location>
        <begin position="324"/>
        <end position="381"/>
    </location>
</feature>
<organism evidence="9 10">
    <name type="scientific">Caenorhabditis angaria</name>
    <dbReference type="NCBI Taxonomy" id="860376"/>
    <lineage>
        <taxon>Eukaryota</taxon>
        <taxon>Metazoa</taxon>
        <taxon>Ecdysozoa</taxon>
        <taxon>Nematoda</taxon>
        <taxon>Chromadorea</taxon>
        <taxon>Rhabditida</taxon>
        <taxon>Rhabditina</taxon>
        <taxon>Rhabditomorpha</taxon>
        <taxon>Rhabditoidea</taxon>
        <taxon>Rhabditidae</taxon>
        <taxon>Peloderinae</taxon>
        <taxon>Caenorhabditis</taxon>
    </lineage>
</organism>
<evidence type="ECO:0000256" key="5">
    <source>
        <dbReference type="ARBA" id="ARBA00023242"/>
    </source>
</evidence>
<evidence type="ECO:0000256" key="3">
    <source>
        <dbReference type="ARBA" id="ARBA00023125"/>
    </source>
</evidence>
<dbReference type="OrthoDB" id="10028342at2759"/>
<proteinExistence type="predicted"/>
<keyword evidence="10" id="KW-1185">Reference proteome</keyword>
<dbReference type="PANTHER" id="PTHR21545">
    <property type="entry name" value="TRANSCRIPTION FACTOR MLR1/2"/>
    <property type="match status" value="1"/>
</dbReference>
<dbReference type="GO" id="GO:0005634">
    <property type="term" value="C:nucleus"/>
    <property type="evidence" value="ECO:0007669"/>
    <property type="project" value="UniProtKB-SubCell"/>
</dbReference>
<keyword evidence="5 6" id="KW-0539">Nucleus</keyword>
<evidence type="ECO:0000256" key="4">
    <source>
        <dbReference type="ARBA" id="ARBA00023163"/>
    </source>
</evidence>
<keyword evidence="4" id="KW-0804">Transcription</keyword>
<feature type="compositionally biased region" description="Low complexity" evidence="7">
    <location>
        <begin position="177"/>
        <end position="195"/>
    </location>
</feature>
<dbReference type="FunFam" id="1.10.10.60:FF:000019">
    <property type="entry name" value="Ligand-dependent corepressor isoform 1"/>
    <property type="match status" value="1"/>
</dbReference>
<evidence type="ECO:0000256" key="1">
    <source>
        <dbReference type="ARBA" id="ARBA00004123"/>
    </source>
</evidence>
<gene>
    <name evidence="9" type="ORF">CAMP_LOCUS16959</name>
</gene>
<keyword evidence="3 6" id="KW-0238">DNA-binding</keyword>
<dbReference type="SUPFAM" id="SSF46689">
    <property type="entry name" value="Homeodomain-like"/>
    <property type="match status" value="2"/>
</dbReference>
<dbReference type="GO" id="GO:0006357">
    <property type="term" value="P:regulation of transcription by RNA polymerase II"/>
    <property type="evidence" value="ECO:0007669"/>
    <property type="project" value="TreeGrafter"/>
</dbReference>
<protein>
    <recommendedName>
        <fullName evidence="8">HTH psq-type domain-containing protein</fullName>
    </recommendedName>
</protein>
<evidence type="ECO:0000259" key="8">
    <source>
        <dbReference type="PROSITE" id="PS50960"/>
    </source>
</evidence>
<dbReference type="GO" id="GO:0003677">
    <property type="term" value="F:DNA binding"/>
    <property type="evidence" value="ECO:0007669"/>
    <property type="project" value="UniProtKB-UniRule"/>
</dbReference>
<evidence type="ECO:0000256" key="7">
    <source>
        <dbReference type="SAM" id="MobiDB-lite"/>
    </source>
</evidence>
<feature type="compositionally biased region" description="Acidic residues" evidence="7">
    <location>
        <begin position="356"/>
        <end position="366"/>
    </location>
</feature>
<evidence type="ECO:0000256" key="6">
    <source>
        <dbReference type="PROSITE-ProRule" id="PRU00320"/>
    </source>
</evidence>
<name>A0A9P1J126_9PELO</name>
<comment type="subcellular location">
    <subcellularLocation>
        <location evidence="1 6">Nucleus</location>
    </subcellularLocation>
</comment>
<keyword evidence="2" id="KW-0805">Transcription regulation</keyword>
<dbReference type="PROSITE" id="PS50960">
    <property type="entry name" value="HTH_PSQ"/>
    <property type="match status" value="1"/>
</dbReference>
<comment type="caution">
    <text evidence="9">The sequence shown here is derived from an EMBL/GenBank/DDBJ whole genome shotgun (WGS) entry which is preliminary data.</text>
</comment>
<dbReference type="InterPro" id="IPR007889">
    <property type="entry name" value="HTH_Psq"/>
</dbReference>